<name>A0A6J7M7D0_9ZZZZ</name>
<dbReference type="InterPro" id="IPR003812">
    <property type="entry name" value="Fido"/>
</dbReference>
<evidence type="ECO:0000313" key="4">
    <source>
        <dbReference type="EMBL" id="CAB4742966.1"/>
    </source>
</evidence>
<dbReference type="AlphaFoldDB" id="A0A6J7M7D0"/>
<organism evidence="6">
    <name type="scientific">freshwater metagenome</name>
    <dbReference type="NCBI Taxonomy" id="449393"/>
    <lineage>
        <taxon>unclassified sequences</taxon>
        <taxon>metagenomes</taxon>
        <taxon>ecological metagenomes</taxon>
    </lineage>
</organism>
<feature type="region of interest" description="Disordered" evidence="1">
    <location>
        <begin position="1"/>
        <end position="25"/>
    </location>
</feature>
<dbReference type="InterPro" id="IPR040198">
    <property type="entry name" value="Fido_containing"/>
</dbReference>
<feature type="domain" description="Fido" evidence="2">
    <location>
        <begin position="67"/>
        <end position="205"/>
    </location>
</feature>
<reference evidence="6" key="1">
    <citation type="submission" date="2020-05" db="EMBL/GenBank/DDBJ databases">
        <authorList>
            <person name="Chiriac C."/>
            <person name="Salcher M."/>
            <person name="Ghai R."/>
            <person name="Kavagutti S V."/>
        </authorList>
    </citation>
    <scope>NUCLEOTIDE SEQUENCE</scope>
</reference>
<dbReference type="InterPro" id="IPR036597">
    <property type="entry name" value="Fido-like_dom_sf"/>
</dbReference>
<evidence type="ECO:0000259" key="2">
    <source>
        <dbReference type="PROSITE" id="PS51459"/>
    </source>
</evidence>
<dbReference type="EMBL" id="CAESGF010000031">
    <property type="protein sequence ID" value="CAB4365423.1"/>
    <property type="molecule type" value="Genomic_DNA"/>
</dbReference>
<dbReference type="InterPro" id="IPR013436">
    <property type="entry name" value="Mobile_mystery_prot_B"/>
</dbReference>
<evidence type="ECO:0000313" key="6">
    <source>
        <dbReference type="EMBL" id="CAB4974439.1"/>
    </source>
</evidence>
<dbReference type="PROSITE" id="PS51459">
    <property type="entry name" value="FIDO"/>
    <property type="match status" value="1"/>
</dbReference>
<dbReference type="PANTHER" id="PTHR13504:SF39">
    <property type="entry name" value="CELL FILAMENTATION PROTEIN"/>
    <property type="match status" value="1"/>
</dbReference>
<dbReference type="EMBL" id="CAEZYF010000028">
    <property type="protein sequence ID" value="CAB4742966.1"/>
    <property type="molecule type" value="Genomic_DNA"/>
</dbReference>
<proteinExistence type="predicted"/>
<evidence type="ECO:0000256" key="1">
    <source>
        <dbReference type="SAM" id="MobiDB-lite"/>
    </source>
</evidence>
<gene>
    <name evidence="4" type="ORF">UFOPK2656_03031</name>
    <name evidence="5" type="ORF">UFOPK3651_02948</name>
    <name evidence="6" type="ORF">UFOPK3931_00398</name>
    <name evidence="3" type="ORF">UFOPK4189_03167</name>
</gene>
<dbReference type="NCBIfam" id="TIGR02613">
    <property type="entry name" value="mob_myst_B"/>
    <property type="match status" value="1"/>
</dbReference>
<evidence type="ECO:0000313" key="3">
    <source>
        <dbReference type="EMBL" id="CAB4365423.1"/>
    </source>
</evidence>
<sequence>MSTPPGFLLEPEPDGATPLSPEDAEGLKPTWIATRGELNQAEMANITQAVIWAYVGRRPIASVEELLTISFSDLLHKKMFSDVWTWAGRHRRSQTNIGVEPYLIVPQMKLTLDDAWFWHEHQTYPPTELAVRLHHRLVVVHPYPNGNGRHTRMMADLYLHLVGMQRLSWGGESLVGDSEARRTYIEAVIAANGHDIKPLLEFATS</sequence>
<evidence type="ECO:0000313" key="5">
    <source>
        <dbReference type="EMBL" id="CAB4952443.1"/>
    </source>
</evidence>
<accession>A0A6J7M7D0</accession>
<dbReference type="EMBL" id="CAFBMT010000025">
    <property type="protein sequence ID" value="CAB4952443.1"/>
    <property type="molecule type" value="Genomic_DNA"/>
</dbReference>
<dbReference type="EMBL" id="CAFBOL010000006">
    <property type="protein sequence ID" value="CAB4974439.1"/>
    <property type="molecule type" value="Genomic_DNA"/>
</dbReference>
<dbReference type="Pfam" id="PF02661">
    <property type="entry name" value="Fic"/>
    <property type="match status" value="1"/>
</dbReference>
<dbReference type="Gene3D" id="1.10.3290.10">
    <property type="entry name" value="Fido-like domain"/>
    <property type="match status" value="1"/>
</dbReference>
<protein>
    <submittedName>
        <fullName evidence="6">Unannotated protein</fullName>
    </submittedName>
</protein>
<dbReference type="PANTHER" id="PTHR13504">
    <property type="entry name" value="FIDO DOMAIN-CONTAINING PROTEIN DDB_G0283145"/>
    <property type="match status" value="1"/>
</dbReference>
<dbReference type="SUPFAM" id="SSF140931">
    <property type="entry name" value="Fic-like"/>
    <property type="match status" value="1"/>
</dbReference>